<accession>A0A857L1N3</accession>
<sequence>MTRTDTSRTELDAARDRVRTAEREARLAAITAADDLWTRAIARTRLVKAALAALLVAALALAVACCSRLSTWPVSRR</sequence>
<name>A0A857L1N3_9ACTN</name>
<organism evidence="1">
    <name type="scientific">Gordonia amarae</name>
    <dbReference type="NCBI Taxonomy" id="36821"/>
    <lineage>
        <taxon>Bacteria</taxon>
        <taxon>Bacillati</taxon>
        <taxon>Actinomycetota</taxon>
        <taxon>Actinomycetes</taxon>
        <taxon>Mycobacteriales</taxon>
        <taxon>Gordoniaceae</taxon>
        <taxon>Gordonia</taxon>
    </lineage>
</organism>
<gene>
    <name evidence="1" type="ORF">GII30_19825</name>
</gene>
<protein>
    <submittedName>
        <fullName evidence="1">Uncharacterized protein</fullName>
    </submittedName>
</protein>
<dbReference type="RefSeq" id="WP_005184512.1">
    <property type="nucleotide sequence ID" value="NZ_CP045804.1"/>
</dbReference>
<dbReference type="EMBL" id="CP045810">
    <property type="protein sequence ID" value="QHN41110.1"/>
    <property type="molecule type" value="Genomic_DNA"/>
</dbReference>
<evidence type="ECO:0000313" key="1">
    <source>
        <dbReference type="EMBL" id="QHN41110.1"/>
    </source>
</evidence>
<proteinExistence type="predicted"/>
<dbReference type="AlphaFoldDB" id="A0A857L1N3"/>
<reference evidence="1" key="1">
    <citation type="journal article" date="2021" name="Nat. Microbiol.">
        <title>Cocultivation of an ultrasmall environmental parasitic bacterium with lytic ability against bacteria associated with wastewater foams.</title>
        <authorList>
            <person name="Batinovic S."/>
            <person name="Rose J.J.A."/>
            <person name="Ratcliffe J."/>
            <person name="Seviour R.J."/>
            <person name="Petrovski S."/>
        </authorList>
    </citation>
    <scope>NUCLEOTIDE SEQUENCE</scope>
    <source>
        <strain evidence="1">CON44</strain>
    </source>
</reference>